<dbReference type="EMBL" id="OENF01000010">
    <property type="protein sequence ID" value="SOS73973.1"/>
    <property type="molecule type" value="Genomic_DNA"/>
</dbReference>
<dbReference type="Pfam" id="PF14127">
    <property type="entry name" value="DUF4294"/>
    <property type="match status" value="1"/>
</dbReference>
<sequence length="238" mass="28641">MKKFLHLYILFFVTISVAQINDPYFLVKKGDSLMITLNEVAVFPKHKFKEKSDIHYYYWFRRKVYKAYPFAVLASQKIDSVALELSKIKSRRKKRKYIRKTQKYLQEELTNPLKKLTRTEGRILLKLIHRQSGKTAFANIKELRSGWKAFWYNTTANLFKLSLKSEYLPEKENEDFLIEDILQRAFIDDKLEYQRPKLDKDYKNIVLKSRGVIDLSVYKQLFVKIRKRRARKEVQNIK</sequence>
<organism evidence="1 2">
    <name type="scientific">Tenacibaculum piscium</name>
    <dbReference type="NCBI Taxonomy" id="1458515"/>
    <lineage>
        <taxon>Bacteria</taxon>
        <taxon>Pseudomonadati</taxon>
        <taxon>Bacteroidota</taxon>
        <taxon>Flavobacteriia</taxon>
        <taxon>Flavobacteriales</taxon>
        <taxon>Flavobacteriaceae</taxon>
        <taxon>Tenacibaculum</taxon>
    </lineage>
</organism>
<proteinExistence type="predicted"/>
<dbReference type="RefSeq" id="WP_101916495.1">
    <property type="nucleotide sequence ID" value="NZ_JAFMUR010000003.1"/>
</dbReference>
<dbReference type="Proteomes" id="UP000234211">
    <property type="component" value="Unassembled WGS sequence"/>
</dbReference>
<accession>A0A2H1YET3</accession>
<evidence type="ECO:0000313" key="1">
    <source>
        <dbReference type="EMBL" id="SOS73973.1"/>
    </source>
</evidence>
<keyword evidence="2" id="KW-1185">Reference proteome</keyword>
<dbReference type="AlphaFoldDB" id="A0A2H1YET3"/>
<reference evidence="2" key="1">
    <citation type="submission" date="2017-11" db="EMBL/GenBank/DDBJ databases">
        <authorList>
            <person name="Duchaud E."/>
        </authorList>
    </citation>
    <scope>NUCLEOTIDE SEQUENCE [LARGE SCALE GENOMIC DNA]</scope>
    <source>
        <strain evidence="2">Tenacibaculum sp. TNO020</strain>
    </source>
</reference>
<evidence type="ECO:0008006" key="3">
    <source>
        <dbReference type="Google" id="ProtNLM"/>
    </source>
</evidence>
<protein>
    <recommendedName>
        <fullName evidence="3">DUF4294 domain-containing protein</fullName>
    </recommendedName>
</protein>
<evidence type="ECO:0000313" key="2">
    <source>
        <dbReference type="Proteomes" id="UP000234211"/>
    </source>
</evidence>
<name>A0A2H1YET3_9FLAO</name>
<dbReference type="InterPro" id="IPR025636">
    <property type="entry name" value="DUF4294"/>
</dbReference>
<gene>
    <name evidence="1" type="ORF">TNO020_180001</name>
</gene>
<dbReference type="OrthoDB" id="1491885at2"/>